<dbReference type="GO" id="GO:0030686">
    <property type="term" value="C:90S preribosome"/>
    <property type="evidence" value="ECO:0007669"/>
    <property type="project" value="TreeGrafter"/>
</dbReference>
<evidence type="ECO:0000313" key="3">
    <source>
        <dbReference type="Proteomes" id="UP000215902"/>
    </source>
</evidence>
<gene>
    <name evidence="2" type="ORF">BOX15_Mlig003701g1</name>
</gene>
<dbReference type="GO" id="GO:0030490">
    <property type="term" value="P:maturation of SSU-rRNA"/>
    <property type="evidence" value="ECO:0007669"/>
    <property type="project" value="TreeGrafter"/>
</dbReference>
<feature type="compositionally biased region" description="Acidic residues" evidence="1">
    <location>
        <begin position="212"/>
        <end position="232"/>
    </location>
</feature>
<evidence type="ECO:0000256" key="1">
    <source>
        <dbReference type="SAM" id="MobiDB-lite"/>
    </source>
</evidence>
<keyword evidence="3" id="KW-1185">Reference proteome</keyword>
<feature type="region of interest" description="Disordered" evidence="1">
    <location>
        <begin position="207"/>
        <end position="236"/>
    </location>
</feature>
<dbReference type="EMBL" id="NIVC01003609">
    <property type="protein sequence ID" value="PAA50558.1"/>
    <property type="molecule type" value="Genomic_DNA"/>
</dbReference>
<dbReference type="STRING" id="282301.A0A267DMM5"/>
<organism evidence="2 3">
    <name type="scientific">Macrostomum lignano</name>
    <dbReference type="NCBI Taxonomy" id="282301"/>
    <lineage>
        <taxon>Eukaryota</taxon>
        <taxon>Metazoa</taxon>
        <taxon>Spiralia</taxon>
        <taxon>Lophotrochozoa</taxon>
        <taxon>Platyhelminthes</taxon>
        <taxon>Rhabditophora</taxon>
        <taxon>Macrostomorpha</taxon>
        <taxon>Macrostomida</taxon>
        <taxon>Macrostomidae</taxon>
        <taxon>Macrostomum</taxon>
    </lineage>
</organism>
<accession>A0A267DMM5</accession>
<dbReference type="Proteomes" id="UP000215902">
    <property type="component" value="Unassembled WGS sequence"/>
</dbReference>
<protein>
    <recommendedName>
        <fullName evidence="4">Serum response factor-binding protein 1</fullName>
    </recommendedName>
</protein>
<evidence type="ECO:0000313" key="2">
    <source>
        <dbReference type="EMBL" id="PAA50558.1"/>
    </source>
</evidence>
<feature type="non-terminal residue" evidence="2">
    <location>
        <position position="1"/>
    </location>
</feature>
<evidence type="ECO:0008006" key="4">
    <source>
        <dbReference type="Google" id="ProtNLM"/>
    </source>
</evidence>
<feature type="region of interest" description="Disordered" evidence="1">
    <location>
        <begin position="280"/>
        <end position="338"/>
    </location>
</feature>
<dbReference type="OrthoDB" id="3364872at2759"/>
<dbReference type="AlphaFoldDB" id="A0A267DMM5"/>
<dbReference type="PANTHER" id="PTHR23325">
    <property type="entry name" value="SERUM RESPONSE FACTOR-BINDING"/>
    <property type="match status" value="1"/>
</dbReference>
<comment type="caution">
    <text evidence="2">The sequence shown here is derived from an EMBL/GenBank/DDBJ whole genome shotgun (WGS) entry which is preliminary data.</text>
</comment>
<name>A0A267DMM5_9PLAT</name>
<dbReference type="GO" id="GO:0005634">
    <property type="term" value="C:nucleus"/>
    <property type="evidence" value="ECO:0007669"/>
    <property type="project" value="TreeGrafter"/>
</dbReference>
<dbReference type="PANTHER" id="PTHR23325:SF1">
    <property type="entry name" value="SERUM RESPONSE FACTOR-BINDING PROTEIN 1"/>
    <property type="match status" value="1"/>
</dbReference>
<proteinExistence type="predicted"/>
<feature type="region of interest" description="Disordered" evidence="1">
    <location>
        <begin position="1"/>
        <end position="26"/>
    </location>
</feature>
<sequence length="471" mass="51973">PVTQPNMDSEQSEQQLGTSTSLVTMPSAVQTDTAARSLFSITEPSMQPAALNNLLVQMRKPLRAGLVQFSRDMLRRMKRLRKKRGSEAEVARNAVRADRLLAQVRLIRRWTQQSLCKALLGHETPLSDALAAAPGCLTMEQLALARLADTKPIRQFVDNFRSNHSDWRDLVYFMQYKNTGGRWKKKQPIKPRAPNELLAKSVNDIASRAGPDEDSVDDNDGDADEDGQDEEEAERRRRLESVLLEFRKETAGERSLGVAMGADFAVPVESAKPVAKEAKSVSKAPKSVSKDAKAVSKDANSVAKDATSVAKDSQTTTKDAKAVAKKTNPVAKDAKSVAKVSKSLIKVKKAKTNVFNTSDNALDNGSDNDAQNDDGWSDLFATDVPPTEMKRGLHRNRRITTDGQDLSIAPRHGERQSRKRRRDVQAQERRVKQAAVEAEQLHPSWQAKRQQKARLAAVAAAAPAHVVFDDD</sequence>
<dbReference type="InterPro" id="IPR037393">
    <property type="entry name" value="Bud22/SRFB1"/>
</dbReference>
<feature type="region of interest" description="Disordered" evidence="1">
    <location>
        <begin position="356"/>
        <end position="446"/>
    </location>
</feature>
<feature type="compositionally biased region" description="Polar residues" evidence="1">
    <location>
        <begin position="356"/>
        <end position="369"/>
    </location>
</feature>
<reference evidence="2 3" key="1">
    <citation type="submission" date="2017-06" db="EMBL/GenBank/DDBJ databases">
        <title>A platform for efficient transgenesis in Macrostomum lignano, a flatworm model organism for stem cell research.</title>
        <authorList>
            <person name="Berezikov E."/>
        </authorList>
    </citation>
    <scope>NUCLEOTIDE SEQUENCE [LARGE SCALE GENOMIC DNA]</scope>
    <source>
        <strain evidence="2">DV1</strain>
        <tissue evidence="2">Whole organism</tissue>
    </source>
</reference>
<feature type="compositionally biased region" description="Low complexity" evidence="1">
    <location>
        <begin position="325"/>
        <end position="338"/>
    </location>
</feature>